<dbReference type="Pfam" id="PF12937">
    <property type="entry name" value="F-box-like"/>
    <property type="match status" value="1"/>
</dbReference>
<dbReference type="EMBL" id="JAGHQM010001620">
    <property type="protein sequence ID" value="KAH0553059.1"/>
    <property type="molecule type" value="Genomic_DNA"/>
</dbReference>
<feature type="domain" description="F-box" evidence="2">
    <location>
        <begin position="1"/>
        <end position="46"/>
    </location>
</feature>
<protein>
    <recommendedName>
        <fullName evidence="2">F-box domain-containing protein</fullName>
    </recommendedName>
</protein>
<dbReference type="Proteomes" id="UP000750711">
    <property type="component" value="Unassembled WGS sequence"/>
</dbReference>
<name>A0A9P8ID08_9PEZI</name>
<evidence type="ECO:0000313" key="4">
    <source>
        <dbReference type="Proteomes" id="UP000750711"/>
    </source>
</evidence>
<accession>A0A9P8ID08</accession>
<feature type="region of interest" description="Disordered" evidence="1">
    <location>
        <begin position="612"/>
        <end position="638"/>
    </location>
</feature>
<dbReference type="AlphaFoldDB" id="A0A9P8ID08"/>
<dbReference type="InterPro" id="IPR001810">
    <property type="entry name" value="F-box_dom"/>
</dbReference>
<dbReference type="InterPro" id="IPR036047">
    <property type="entry name" value="F-box-like_dom_sf"/>
</dbReference>
<reference evidence="3" key="1">
    <citation type="submission" date="2021-03" db="EMBL/GenBank/DDBJ databases">
        <title>Comparative genomics and phylogenomic investigation of the class Geoglossomycetes provide insights into ecological specialization and systematics.</title>
        <authorList>
            <person name="Melie T."/>
            <person name="Pirro S."/>
            <person name="Miller A.N."/>
            <person name="Quandt A."/>
        </authorList>
    </citation>
    <scope>NUCLEOTIDE SEQUENCE</scope>
    <source>
        <strain evidence="3">CAQ_001_2017</strain>
    </source>
</reference>
<evidence type="ECO:0000313" key="3">
    <source>
        <dbReference type="EMBL" id="KAH0553059.1"/>
    </source>
</evidence>
<gene>
    <name evidence="3" type="ORF">GP486_006747</name>
</gene>
<sequence>MATANELPAELLDTILLYLTRPDLCSIARVSRRFYAPAVSFIYSKIRLVDRHNPNRLGGLDDHDDTNIIRILMVLCKNSFLASKVTELYYGCQIPPPDIFSFLPFESFKGRTLSRDPRLCRILRIAISHMVNVQTLTIIHGHFTITRELIHGFFHPARKYKAPVRRFWVESSCLEDIWSYLAQEGSVGGLWGVRLRRMRIFEEITSEGGLEMSRGGSCLKYRSIPALTTAMSRTDEDVSELLAQAGEWDRLIYGNFPDVDDVAAMPIESSYIPDEKGPWASPVSVVRSLFKGAAATLTSLNLDWLEGLGSSLEAIFEDLPLFPNLKAFQIRNAVTEGTEVDPHITLFEPDSLFFHFIRNHRKIEYLAWPMRNFFPPTKTPLKDPRVVELISDLGRRLKFLRIDARLTNHEARTDESNQRDRRLARISRRYVIECFAPEMRCLEGLKVEGGVPKDEARELLRGLSRCPLKKLVVLGIDFPLKDWWDDLPATATAAAAITATTQQQQQQLQSEQRLHTGATPFIPEYGKGPPLLQVIQAIFPDTIEELKFLGSHYVFYLNDEYPESVVSSIFSPLSRFKNLRGLTLAFSLQTDIQGIEMAPQVAQFWLDSQTTTATTTTTPPSQSPDEDAVATTTTTTTPGAERETYLREQFSPRNLAQRVVDLVGSYLYICREQQQQQQPSSFSSSSSSPPLVNVRAYLRLNAAYASEIFELAVAINPDRSVAWIKGPEAELQREPQKERAWF</sequence>
<dbReference type="CDD" id="cd09917">
    <property type="entry name" value="F-box_SF"/>
    <property type="match status" value="1"/>
</dbReference>
<evidence type="ECO:0000256" key="1">
    <source>
        <dbReference type="SAM" id="MobiDB-lite"/>
    </source>
</evidence>
<dbReference type="Gene3D" id="1.20.1280.50">
    <property type="match status" value="1"/>
</dbReference>
<proteinExistence type="predicted"/>
<evidence type="ECO:0000259" key="2">
    <source>
        <dbReference type="PROSITE" id="PS50181"/>
    </source>
</evidence>
<keyword evidence="4" id="KW-1185">Reference proteome</keyword>
<dbReference type="SUPFAM" id="SSF81383">
    <property type="entry name" value="F-box domain"/>
    <property type="match status" value="1"/>
</dbReference>
<organism evidence="3 4">
    <name type="scientific">Trichoglossum hirsutum</name>
    <dbReference type="NCBI Taxonomy" id="265104"/>
    <lineage>
        <taxon>Eukaryota</taxon>
        <taxon>Fungi</taxon>
        <taxon>Dikarya</taxon>
        <taxon>Ascomycota</taxon>
        <taxon>Pezizomycotina</taxon>
        <taxon>Geoglossomycetes</taxon>
        <taxon>Geoglossales</taxon>
        <taxon>Geoglossaceae</taxon>
        <taxon>Trichoglossum</taxon>
    </lineage>
</organism>
<dbReference type="PROSITE" id="PS50181">
    <property type="entry name" value="FBOX"/>
    <property type="match status" value="1"/>
</dbReference>
<comment type="caution">
    <text evidence="3">The sequence shown here is derived from an EMBL/GenBank/DDBJ whole genome shotgun (WGS) entry which is preliminary data.</text>
</comment>